<dbReference type="EMBL" id="JARKIK010000030">
    <property type="protein sequence ID" value="KAK8741546.1"/>
    <property type="molecule type" value="Genomic_DNA"/>
</dbReference>
<dbReference type="AlphaFoldDB" id="A0AAW0XEV9"/>
<dbReference type="InterPro" id="IPR032675">
    <property type="entry name" value="LRR_dom_sf"/>
</dbReference>
<keyword evidence="2" id="KW-1185">Reference proteome</keyword>
<protein>
    <submittedName>
        <fullName evidence="1">Uncharacterized protein</fullName>
    </submittedName>
</protein>
<evidence type="ECO:0000313" key="2">
    <source>
        <dbReference type="Proteomes" id="UP001445076"/>
    </source>
</evidence>
<accession>A0AAW0XEV9</accession>
<proteinExistence type="predicted"/>
<dbReference type="Gene3D" id="3.80.10.10">
    <property type="entry name" value="Ribonuclease Inhibitor"/>
    <property type="match status" value="1"/>
</dbReference>
<dbReference type="EMBL" id="JARKIK010000030">
    <property type="protein sequence ID" value="KAK8741545.1"/>
    <property type="molecule type" value="Genomic_DNA"/>
</dbReference>
<organism evidence="1 2">
    <name type="scientific">Cherax quadricarinatus</name>
    <name type="common">Australian red claw crayfish</name>
    <dbReference type="NCBI Taxonomy" id="27406"/>
    <lineage>
        <taxon>Eukaryota</taxon>
        <taxon>Metazoa</taxon>
        <taxon>Ecdysozoa</taxon>
        <taxon>Arthropoda</taxon>
        <taxon>Crustacea</taxon>
        <taxon>Multicrustacea</taxon>
        <taxon>Malacostraca</taxon>
        <taxon>Eumalacostraca</taxon>
        <taxon>Eucarida</taxon>
        <taxon>Decapoda</taxon>
        <taxon>Pleocyemata</taxon>
        <taxon>Astacidea</taxon>
        <taxon>Parastacoidea</taxon>
        <taxon>Parastacidae</taxon>
        <taxon>Cherax</taxon>
    </lineage>
</organism>
<name>A0AAW0XEV9_CHEQU</name>
<sequence>MPPFKKIDSLTEICSEWVWRWLHHCLDYQAAPRERMRQREYVLATLNPNIRQQLLNRILSLQMNDVMLSGKCMLLEMLGDRSTQWVDLSQSGYGYVDEVFHFYRTLTLGLLINITRLGLICNVKTKVDCKYLLDINCTFYRVLNQMRHLQWVTLGGVGDRTILATLGANCYQLEHLNVQDSVRVDDDAVAALLLKNPQAVDGLSKKQVLDTALPSNPCCKTLSFVCVCGTQVSLVSAALLLRYVPALTSFGGSVEGGSLSSLIELLQPEKGVTKLNLNKFWDSKILPHQASLMNVACPKLTFLMTTASSLPSLHFLYPIASLTVELSFHGCAADIYSYLGARGENLKTLIFTDNLNCLLDMAWLMELTPNLEQIESSLYIEEGYEIVGWKLLKEATVTVNSSKTLLTLLSHTPNVRHLSINFLPQPYMETFECINDDLIINVISAGGLMRLEKLTITECAITIKGLNWLFLHCAELTYIARLLFWKNVSQEDIHQLHVQANQNNWQLTIVLR</sequence>
<comment type="caution">
    <text evidence="1">The sequence shown here is derived from an EMBL/GenBank/DDBJ whole genome shotgun (WGS) entry which is preliminary data.</text>
</comment>
<dbReference type="Proteomes" id="UP001445076">
    <property type="component" value="Unassembled WGS sequence"/>
</dbReference>
<reference evidence="1 2" key="1">
    <citation type="journal article" date="2024" name="BMC Genomics">
        <title>Genome assembly of redclaw crayfish (Cherax quadricarinatus) provides insights into its immune adaptation and hypoxia tolerance.</title>
        <authorList>
            <person name="Liu Z."/>
            <person name="Zheng J."/>
            <person name="Li H."/>
            <person name="Fang K."/>
            <person name="Wang S."/>
            <person name="He J."/>
            <person name="Zhou D."/>
            <person name="Weng S."/>
            <person name="Chi M."/>
            <person name="Gu Z."/>
            <person name="He J."/>
            <person name="Li F."/>
            <person name="Wang M."/>
        </authorList>
    </citation>
    <scope>NUCLEOTIDE SEQUENCE [LARGE SCALE GENOMIC DNA]</scope>
    <source>
        <strain evidence="1">ZL_2023a</strain>
    </source>
</reference>
<evidence type="ECO:0000313" key="1">
    <source>
        <dbReference type="EMBL" id="KAK8741545.1"/>
    </source>
</evidence>
<reference evidence="1" key="2">
    <citation type="submission" date="2024-01" db="EMBL/GenBank/DDBJ databases">
        <authorList>
            <person name="He J."/>
            <person name="Wang M."/>
            <person name="Zheng J."/>
            <person name="Liu Z."/>
        </authorList>
    </citation>
    <scope>NUCLEOTIDE SEQUENCE</scope>
    <source>
        <strain evidence="1">ZL_2023a</strain>
        <tissue evidence="1">Muscle</tissue>
    </source>
</reference>
<gene>
    <name evidence="1" type="ORF">OTU49_002264</name>
</gene>